<dbReference type="PANTHER" id="PTHR21294">
    <property type="entry name" value="ELECTRON TRANSFER FLAVOPROTEIN BETA-SUBUNIT"/>
    <property type="match status" value="1"/>
</dbReference>
<evidence type="ECO:0000259" key="7">
    <source>
        <dbReference type="SMART" id="SM00893"/>
    </source>
</evidence>
<comment type="similarity">
    <text evidence="2">Belongs to the ETF beta-subunit/FixA family.</text>
</comment>
<sequence>MRRFDVMKPTTLSRRPPSCVPKKLLRFHGLLEPQLVGMVGAWKGGERRHLTCDRSQRDLMHIVVCIKQVPDSAQIRVHPVTNTIMRQGVPTIINPYDLFALEQALQVRDHHGGEVTVLTMGPPMAEESLRKALTYGADRAILLTDRHFAGSDTLATSFALSQAIAKIGNSFGSPDIVFTGKQTIDGDTAQVGPGIAKRLDLVQLTYVAKVTSIDLRTRAITVERRSEGGTHVLKSELPCLITMLEGSNAIRRGSLDDALRAARSEIVKWNAVEAGIEDITKCGLRGSPTVVKRVFAPTPREQKAVQIDTVEKAVQDVANELVTSIFAHQPALEHELSSTRSVSR</sequence>
<dbReference type="Pfam" id="PF01012">
    <property type="entry name" value="ETF"/>
    <property type="match status" value="1"/>
</dbReference>
<dbReference type="SUPFAM" id="SSF52402">
    <property type="entry name" value="Adenine nucleotide alpha hydrolases-like"/>
    <property type="match status" value="1"/>
</dbReference>
<evidence type="ECO:0000313" key="8">
    <source>
        <dbReference type="EMBL" id="AFL55093.1"/>
    </source>
</evidence>
<dbReference type="InterPro" id="IPR014730">
    <property type="entry name" value="ETF_a/b_N"/>
</dbReference>
<name>I3XGT7_SINF2</name>
<evidence type="ECO:0000256" key="3">
    <source>
        <dbReference type="ARBA" id="ARBA00011874"/>
    </source>
</evidence>
<dbReference type="AlphaFoldDB" id="I3XGT7"/>
<reference evidence="8" key="1">
    <citation type="journal article" date="2012" name="J. Bacteriol.">
        <title>Complete genome sequence of the broad-host-range strain Sinorhizobium fredii USDA257.</title>
        <authorList>
            <person name="Schuldes J."/>
            <person name="Rodriguez Orbegoso M."/>
            <person name="Schmeisser C."/>
            <person name="Krishnan H.B."/>
            <person name="Daniel R."/>
            <person name="Streit W.R."/>
        </authorList>
    </citation>
    <scope>NUCLEOTIDE SEQUENCE [LARGE SCALE GENOMIC DNA]</scope>
    <source>
        <strain evidence="8">USDA 257</strain>
        <plasmid evidence="8">pUSDA257</plasmid>
    </source>
</reference>
<dbReference type="PANTHER" id="PTHR21294:SF17">
    <property type="entry name" value="PROTEIN FIXA"/>
    <property type="match status" value="1"/>
</dbReference>
<feature type="domain" description="Electron transfer flavoprotein alpha/beta-subunit N-terminal" evidence="7">
    <location>
        <begin position="81"/>
        <end position="278"/>
    </location>
</feature>
<keyword evidence="4" id="KW-0813">Transport</keyword>
<dbReference type="CDD" id="cd01714">
    <property type="entry name" value="ETF_beta"/>
    <property type="match status" value="1"/>
</dbReference>
<dbReference type="PROSITE" id="PS01065">
    <property type="entry name" value="ETF_BETA"/>
    <property type="match status" value="1"/>
</dbReference>
<evidence type="ECO:0000313" key="9">
    <source>
        <dbReference type="Proteomes" id="UP000006180"/>
    </source>
</evidence>
<dbReference type="EMBL" id="CP003565">
    <property type="protein sequence ID" value="AFL55093.1"/>
    <property type="molecule type" value="Genomic_DNA"/>
</dbReference>
<evidence type="ECO:0000256" key="4">
    <source>
        <dbReference type="ARBA" id="ARBA00022982"/>
    </source>
</evidence>
<dbReference type="GO" id="GO:0009055">
    <property type="term" value="F:electron transfer activity"/>
    <property type="evidence" value="ECO:0007669"/>
    <property type="project" value="InterPro"/>
</dbReference>
<evidence type="ECO:0000256" key="5">
    <source>
        <dbReference type="ARBA" id="ARBA00023231"/>
    </source>
</evidence>
<evidence type="ECO:0000256" key="2">
    <source>
        <dbReference type="ARBA" id="ARBA00007557"/>
    </source>
</evidence>
<keyword evidence="5" id="KW-0535">Nitrogen fixation</keyword>
<dbReference type="InterPro" id="IPR000049">
    <property type="entry name" value="ET-Flavoprotein_bsu_CS"/>
</dbReference>
<gene>
    <name evidence="8" type="primary">fixA</name>
    <name evidence="8" type="ORF">USDA257_p03780</name>
</gene>
<dbReference type="SMART" id="SM00893">
    <property type="entry name" value="ETF"/>
    <property type="match status" value="1"/>
</dbReference>
<comment type="function">
    <text evidence="1">May play a role in a redox process involved in nitrogen fixation.</text>
</comment>
<dbReference type="PATRIC" id="fig|1185652.3.peg.6780"/>
<organism evidence="8">
    <name type="scientific">Sinorhizobium fredii (strain USDA 257)</name>
    <dbReference type="NCBI Taxonomy" id="1185652"/>
    <lineage>
        <taxon>Bacteria</taxon>
        <taxon>Pseudomonadati</taxon>
        <taxon>Pseudomonadota</taxon>
        <taxon>Alphaproteobacteria</taxon>
        <taxon>Hyphomicrobiales</taxon>
        <taxon>Rhizobiaceae</taxon>
        <taxon>Sinorhizobium/Ensifer group</taxon>
        <taxon>Sinorhizobium</taxon>
    </lineage>
</organism>
<comment type="subunit">
    <text evidence="3">FixA and FixB form a heterodimer.</text>
</comment>
<accession>I3XGT7</accession>
<proteinExistence type="inferred from homology"/>
<keyword evidence="8" id="KW-0614">Plasmid</keyword>
<keyword evidence="4" id="KW-0249">Electron transport</keyword>
<dbReference type="HOGENOM" id="CLU_060196_2_1_5"/>
<dbReference type="InterPro" id="IPR014729">
    <property type="entry name" value="Rossmann-like_a/b/a_fold"/>
</dbReference>
<protein>
    <recommendedName>
        <fullName evidence="6">Protein FixA</fullName>
    </recommendedName>
</protein>
<geneLocation type="plasmid" evidence="9">
    <name>pUSDA257 fragment 2</name>
</geneLocation>
<evidence type="ECO:0000256" key="1">
    <source>
        <dbReference type="ARBA" id="ARBA00003554"/>
    </source>
</evidence>
<evidence type="ECO:0000256" key="6">
    <source>
        <dbReference type="ARBA" id="ARBA00040635"/>
    </source>
</evidence>
<dbReference type="InterPro" id="IPR012255">
    <property type="entry name" value="ETF_b"/>
</dbReference>
<dbReference type="Gene3D" id="3.40.50.620">
    <property type="entry name" value="HUPs"/>
    <property type="match status" value="1"/>
</dbReference>
<dbReference type="InterPro" id="IPR033948">
    <property type="entry name" value="ETF_beta_N"/>
</dbReference>